<organism evidence="7 8">
    <name type="scientific">Hyphococcus aureus</name>
    <dbReference type="NCBI Taxonomy" id="2666033"/>
    <lineage>
        <taxon>Bacteria</taxon>
        <taxon>Pseudomonadati</taxon>
        <taxon>Pseudomonadota</taxon>
        <taxon>Alphaproteobacteria</taxon>
        <taxon>Parvularculales</taxon>
        <taxon>Parvularculaceae</taxon>
        <taxon>Hyphococcus</taxon>
    </lineage>
</organism>
<keyword evidence="7" id="KW-0808">Transferase</keyword>
<keyword evidence="5" id="KW-0862">Zinc</keyword>
<comment type="cofactor">
    <cofactor evidence="1">
        <name>Zn(2+)</name>
        <dbReference type="ChEBI" id="CHEBI:29105"/>
    </cofactor>
</comment>
<name>A0ABW1KUN0_9PROT</name>
<evidence type="ECO:0000256" key="3">
    <source>
        <dbReference type="ARBA" id="ARBA00022723"/>
    </source>
</evidence>
<reference evidence="7 8" key="1">
    <citation type="submission" date="2024-09" db="EMBL/GenBank/DDBJ databases">
        <authorList>
            <person name="Zhang Z.-H."/>
        </authorList>
    </citation>
    <scope>NUCLEOTIDE SEQUENCE [LARGE SCALE GENOMIC DNA]</scope>
    <source>
        <strain evidence="7 8">HHTR114</strain>
    </source>
</reference>
<protein>
    <submittedName>
        <fullName evidence="7">GNAT family N-acetyltransferase</fullName>
        <ecNumber evidence="7">2.3.1.-</ecNumber>
    </submittedName>
</protein>
<dbReference type="GO" id="GO:0016746">
    <property type="term" value="F:acyltransferase activity"/>
    <property type="evidence" value="ECO:0007669"/>
    <property type="project" value="UniProtKB-KW"/>
</dbReference>
<evidence type="ECO:0000313" key="7">
    <source>
        <dbReference type="EMBL" id="MFC6035664.1"/>
    </source>
</evidence>
<comment type="caution">
    <text evidence="7">The sequence shown here is derived from an EMBL/GenBank/DDBJ whole genome shotgun (WGS) entry which is preliminary data.</text>
</comment>
<dbReference type="InterPro" id="IPR016181">
    <property type="entry name" value="Acyl_CoA_acyltransferase"/>
</dbReference>
<dbReference type="Pfam" id="PF00583">
    <property type="entry name" value="Acetyltransf_1"/>
    <property type="match status" value="1"/>
</dbReference>
<feature type="domain" description="N-acetyltransferase" evidence="6">
    <location>
        <begin position="594"/>
        <end position="751"/>
    </location>
</feature>
<gene>
    <name evidence="7" type="ORF">ACFMB1_08930</name>
</gene>
<dbReference type="PROSITE" id="PS51186">
    <property type="entry name" value="GNAT"/>
    <property type="match status" value="2"/>
</dbReference>
<dbReference type="CDD" id="cd04301">
    <property type="entry name" value="NAT_SF"/>
    <property type="match status" value="2"/>
</dbReference>
<keyword evidence="7" id="KW-0012">Acyltransferase</keyword>
<dbReference type="InterPro" id="IPR023696">
    <property type="entry name" value="Ureohydrolase_dom_sf"/>
</dbReference>
<proteinExistence type="inferred from homology"/>
<dbReference type="Proteomes" id="UP001596116">
    <property type="component" value="Unassembled WGS sequence"/>
</dbReference>
<accession>A0ABW1KUN0</accession>
<dbReference type="PANTHER" id="PTHR10625">
    <property type="entry name" value="HISTONE DEACETYLASE HDAC1-RELATED"/>
    <property type="match status" value="1"/>
</dbReference>
<dbReference type="RefSeq" id="WP_379878864.1">
    <property type="nucleotide sequence ID" value="NZ_JBHPON010000001.1"/>
</dbReference>
<keyword evidence="4" id="KW-0378">Hydrolase</keyword>
<keyword evidence="3" id="KW-0479">Metal-binding</keyword>
<dbReference type="Gene3D" id="3.40.630.30">
    <property type="match status" value="2"/>
</dbReference>
<dbReference type="CDD" id="cd10001">
    <property type="entry name" value="HDAC_classII_APAH"/>
    <property type="match status" value="1"/>
</dbReference>
<evidence type="ECO:0000256" key="1">
    <source>
        <dbReference type="ARBA" id="ARBA00001947"/>
    </source>
</evidence>
<dbReference type="EC" id="2.3.1.-" evidence="7"/>
<evidence type="ECO:0000256" key="2">
    <source>
        <dbReference type="ARBA" id="ARBA00005947"/>
    </source>
</evidence>
<keyword evidence="8" id="KW-1185">Reference proteome</keyword>
<dbReference type="InterPro" id="IPR037138">
    <property type="entry name" value="His_deacetylse_dom_sf"/>
</dbReference>
<sequence>MFRIRHLSDAAAPANRRAIAEIQGIIRDRFALMPARDIEKIPDQIADPVRYEFVSDVFVMEDGRGHIRAFAILLADPALSFGFLELIATAKGQTRGGIGAALYAHVREHALARGLKGVYFECLPDDPALSPDPAIRKENEARLKFYERFGAFPIMGTAYETPVKDGDTDSPYLVFDGPGDFHLPKAAQVKKIVSAILTRKYAHLCPPAYIEKVVGSIDDKTMHLREARYGGPKAEALLAPKTFNLPVIVNDKHDIHHIRERGYVEAPVRVKSILSELTKCAFFAQAPAKDFPDRWIKAVHDPKLVDYIERACKEAPEGKSVYPYVFPIRNAGRMPKDRSVLAGYWCIDTFTPLNANAYPAAREAIDCTLTAAEMVLDGAPAAYALVRPPGHHAERKAFGGFCYFNNAAVAANYLSDYGRVAILDVDYHHGNGTQDIFYERADVLTISIHGDPSFAYPYFTGFKDETGRGEGAGANLNIPLAETITPEDHRKALKRALSRVAEHDPAFLVVALGLDAAKGDPTGTWPYIAADFARMGEIIAAAGLPTVFVQEGGYRVQNLGVNARRFFEGFASKAGAIGSYRKPEKKKDVAEKPLSWRAAVRLSDVAEIRRIVTATAAFSAEEVGIAGELAEERIAKGRTSGYDFIFAGYGERLAGYSCYGRTPGTEKAYDLYWIAVDPDSGRKGLGADILARTEKAVAQLGGAFLVAETSSTAPYEKARAFYKKHGFKKLVQIADFYRPGDDKIIFRKDISNEH</sequence>
<dbReference type="PANTHER" id="PTHR10625:SF17">
    <property type="entry name" value="HISTONE DEACETYLASE 8"/>
    <property type="match status" value="1"/>
</dbReference>
<feature type="domain" description="N-acetyltransferase" evidence="6">
    <location>
        <begin position="2"/>
        <end position="178"/>
    </location>
</feature>
<dbReference type="Pfam" id="PF13508">
    <property type="entry name" value="Acetyltransf_7"/>
    <property type="match status" value="1"/>
</dbReference>
<evidence type="ECO:0000256" key="5">
    <source>
        <dbReference type="ARBA" id="ARBA00022833"/>
    </source>
</evidence>
<comment type="similarity">
    <text evidence="2">Belongs to the histone deacetylase family.</text>
</comment>
<evidence type="ECO:0000313" key="8">
    <source>
        <dbReference type="Proteomes" id="UP001596116"/>
    </source>
</evidence>
<evidence type="ECO:0000256" key="4">
    <source>
        <dbReference type="ARBA" id="ARBA00022801"/>
    </source>
</evidence>
<dbReference type="PRINTS" id="PR01270">
    <property type="entry name" value="HDASUPER"/>
</dbReference>
<dbReference type="Pfam" id="PF00850">
    <property type="entry name" value="Hist_deacetyl"/>
    <property type="match status" value="1"/>
</dbReference>
<evidence type="ECO:0000259" key="6">
    <source>
        <dbReference type="PROSITE" id="PS51186"/>
    </source>
</evidence>
<dbReference type="Gene3D" id="3.40.800.20">
    <property type="entry name" value="Histone deacetylase domain"/>
    <property type="match status" value="1"/>
</dbReference>
<dbReference type="SUPFAM" id="SSF52768">
    <property type="entry name" value="Arginase/deacetylase"/>
    <property type="match status" value="1"/>
</dbReference>
<dbReference type="InterPro" id="IPR000182">
    <property type="entry name" value="GNAT_dom"/>
</dbReference>
<dbReference type="InterPro" id="IPR023801">
    <property type="entry name" value="His_deacetylse_dom"/>
</dbReference>
<dbReference type="SUPFAM" id="SSF55729">
    <property type="entry name" value="Acyl-CoA N-acyltransferases (Nat)"/>
    <property type="match status" value="2"/>
</dbReference>
<dbReference type="InterPro" id="IPR000286">
    <property type="entry name" value="HDACs"/>
</dbReference>
<dbReference type="EMBL" id="JBHPON010000001">
    <property type="protein sequence ID" value="MFC6035664.1"/>
    <property type="molecule type" value="Genomic_DNA"/>
</dbReference>